<dbReference type="EMBL" id="AJWJ01000564">
    <property type="protein sequence ID" value="KAF2069972.1"/>
    <property type="molecule type" value="Genomic_DNA"/>
</dbReference>
<name>A0A8J4PLA0_9MYCE</name>
<dbReference type="InterPro" id="IPR050602">
    <property type="entry name" value="Malonyl-ACP_OMT"/>
</dbReference>
<dbReference type="GO" id="GO:0032981">
    <property type="term" value="P:mitochondrial respiratory chain complex I assembly"/>
    <property type="evidence" value="ECO:0007669"/>
    <property type="project" value="TreeGrafter"/>
</dbReference>
<dbReference type="GO" id="GO:0008757">
    <property type="term" value="F:S-adenosylmethionine-dependent methyltransferase activity"/>
    <property type="evidence" value="ECO:0007669"/>
    <property type="project" value="InterPro"/>
</dbReference>
<keyword evidence="2" id="KW-0808">Transferase</keyword>
<reference evidence="5" key="1">
    <citation type="submission" date="2020-01" db="EMBL/GenBank/DDBJ databases">
        <title>Development of genomics and gene disruption for Polysphondylium violaceum indicates a role for the polyketide synthase stlB in stalk morphogenesis.</title>
        <authorList>
            <person name="Narita B."/>
            <person name="Kawabe Y."/>
            <person name="Kin K."/>
            <person name="Saito T."/>
            <person name="Gibbs R."/>
            <person name="Kuspa A."/>
            <person name="Muzny D."/>
            <person name="Queller D."/>
            <person name="Richards S."/>
            <person name="Strassman J."/>
            <person name="Sucgang R."/>
            <person name="Worley K."/>
            <person name="Schaap P."/>
        </authorList>
    </citation>
    <scope>NUCLEOTIDE SEQUENCE</scope>
    <source>
        <strain evidence="5">QSvi11</strain>
    </source>
</reference>
<evidence type="ECO:0000256" key="1">
    <source>
        <dbReference type="ARBA" id="ARBA00022603"/>
    </source>
</evidence>
<dbReference type="GO" id="GO:0032259">
    <property type="term" value="P:methylation"/>
    <property type="evidence" value="ECO:0007669"/>
    <property type="project" value="UniProtKB-KW"/>
</dbReference>
<dbReference type="AlphaFoldDB" id="A0A8J4PLA0"/>
<sequence>MTTSLIKNLCRVSSSTRYNALNRSGVISQSIGSSIYSSSSNKQLSLCKIINNQNEKRYYTAYTKMNIFDTKVKNTQKSNIATTVEDPQDSDYLFNEVADRLTDRILDIKNLKCGKVLDFGCRNGSMIKLIQERGGNIESLTMVDSSKEMLYRDESFDSNYKIKPNRVLVDSLEDTLPLEDGTFDLIMSNLSLHWINDLPGVFTRLNKLLKPNGVFLASLFGEDTLIELKDSLYLSEIERDGGFSPHVSPFTKISDIGNLLSRSKFSLPTIDTEKITINYDNMFILMRDLQNMGENNAILKRRNYTSKDTFLSAAAVYQYLYGNENGSIPATFQVIYLIGWSPHESQQKPKARGSATKHFSELDSTFSMKLNQNSSSFVQQPPPQTIDTSSIDESSNSKKDPSLNEPYPQTDDFVIKRLDIHGNFHPDPTKHDDKKEEKDKDSK</sequence>
<dbReference type="InterPro" id="IPR029063">
    <property type="entry name" value="SAM-dependent_MTases_sf"/>
</dbReference>
<protein>
    <recommendedName>
        <fullName evidence="4">Methyltransferase type 11 domain-containing protein</fullName>
    </recommendedName>
</protein>
<evidence type="ECO:0000313" key="5">
    <source>
        <dbReference type="EMBL" id="KAF2069972.1"/>
    </source>
</evidence>
<dbReference type="CDD" id="cd02440">
    <property type="entry name" value="AdoMet_MTases"/>
    <property type="match status" value="1"/>
</dbReference>
<evidence type="ECO:0000256" key="3">
    <source>
        <dbReference type="SAM" id="MobiDB-lite"/>
    </source>
</evidence>
<feature type="compositionally biased region" description="Polar residues" evidence="3">
    <location>
        <begin position="374"/>
        <end position="394"/>
    </location>
</feature>
<feature type="domain" description="Methyltransferase type 11" evidence="4">
    <location>
        <begin position="117"/>
        <end position="216"/>
    </location>
</feature>
<proteinExistence type="predicted"/>
<dbReference type="Gene3D" id="3.40.50.150">
    <property type="entry name" value="Vaccinia Virus protein VP39"/>
    <property type="match status" value="1"/>
</dbReference>
<evidence type="ECO:0000256" key="2">
    <source>
        <dbReference type="ARBA" id="ARBA00022679"/>
    </source>
</evidence>
<dbReference type="Pfam" id="PF08241">
    <property type="entry name" value="Methyltransf_11"/>
    <property type="match status" value="1"/>
</dbReference>
<dbReference type="PANTHER" id="PTHR13090">
    <property type="entry name" value="ARGININE-HYDROXYLASE NDUFAF5, MITOCHONDRIAL"/>
    <property type="match status" value="1"/>
</dbReference>
<dbReference type="SUPFAM" id="SSF53335">
    <property type="entry name" value="S-adenosyl-L-methionine-dependent methyltransferases"/>
    <property type="match status" value="1"/>
</dbReference>
<accession>A0A8J4PLA0</accession>
<dbReference type="PANTHER" id="PTHR13090:SF1">
    <property type="entry name" value="ARGININE-HYDROXYLASE NDUFAF5, MITOCHONDRIAL"/>
    <property type="match status" value="1"/>
</dbReference>
<organism evidence="5 6">
    <name type="scientific">Polysphondylium violaceum</name>
    <dbReference type="NCBI Taxonomy" id="133409"/>
    <lineage>
        <taxon>Eukaryota</taxon>
        <taxon>Amoebozoa</taxon>
        <taxon>Evosea</taxon>
        <taxon>Eumycetozoa</taxon>
        <taxon>Dictyostelia</taxon>
        <taxon>Dictyosteliales</taxon>
        <taxon>Dictyosteliaceae</taxon>
        <taxon>Polysphondylium</taxon>
    </lineage>
</organism>
<dbReference type="GO" id="GO:0005739">
    <property type="term" value="C:mitochondrion"/>
    <property type="evidence" value="ECO:0007669"/>
    <property type="project" value="TreeGrafter"/>
</dbReference>
<evidence type="ECO:0000259" key="4">
    <source>
        <dbReference type="Pfam" id="PF08241"/>
    </source>
</evidence>
<dbReference type="OrthoDB" id="16816at2759"/>
<keyword evidence="1" id="KW-0489">Methyltransferase</keyword>
<feature type="compositionally biased region" description="Basic and acidic residues" evidence="3">
    <location>
        <begin position="413"/>
        <end position="443"/>
    </location>
</feature>
<comment type="caution">
    <text evidence="5">The sequence shown here is derived from an EMBL/GenBank/DDBJ whole genome shotgun (WGS) entry which is preliminary data.</text>
</comment>
<gene>
    <name evidence="5" type="ORF">CYY_008710</name>
</gene>
<evidence type="ECO:0000313" key="6">
    <source>
        <dbReference type="Proteomes" id="UP000695562"/>
    </source>
</evidence>
<dbReference type="InterPro" id="IPR013216">
    <property type="entry name" value="Methyltransf_11"/>
</dbReference>
<feature type="region of interest" description="Disordered" evidence="3">
    <location>
        <begin position="374"/>
        <end position="443"/>
    </location>
</feature>
<dbReference type="Proteomes" id="UP000695562">
    <property type="component" value="Unassembled WGS sequence"/>
</dbReference>
<keyword evidence="6" id="KW-1185">Reference proteome</keyword>